<evidence type="ECO:0000256" key="2">
    <source>
        <dbReference type="SAM" id="MobiDB-lite"/>
    </source>
</evidence>
<evidence type="ECO:0000259" key="5">
    <source>
        <dbReference type="PROSITE" id="PS50215"/>
    </source>
</evidence>
<evidence type="ECO:0000256" key="4">
    <source>
        <dbReference type="SAM" id="SignalP"/>
    </source>
</evidence>
<dbReference type="GO" id="GO:0046872">
    <property type="term" value="F:metal ion binding"/>
    <property type="evidence" value="ECO:0007669"/>
    <property type="project" value="UniProtKB-KW"/>
</dbReference>
<feature type="binding site" evidence="1">
    <location>
        <position position="206"/>
    </location>
    <ligand>
        <name>Zn(2+)</name>
        <dbReference type="ChEBI" id="CHEBI:29105"/>
        <note>catalytic</note>
    </ligand>
</feature>
<feature type="chain" id="PRO_5037931019" evidence="4">
    <location>
        <begin position="21"/>
        <end position="658"/>
    </location>
</feature>
<dbReference type="InterPro" id="IPR001590">
    <property type="entry name" value="Peptidase_M12B"/>
</dbReference>
<feature type="region of interest" description="Disordered" evidence="2">
    <location>
        <begin position="423"/>
        <end position="455"/>
    </location>
</feature>
<protein>
    <submittedName>
        <fullName evidence="7">Peptidase M12B domain-containing protein</fullName>
    </submittedName>
</protein>
<reference evidence="7" key="1">
    <citation type="submission" date="2022-11" db="UniProtKB">
        <authorList>
            <consortium name="WormBaseParasite"/>
        </authorList>
    </citation>
    <scope>IDENTIFICATION</scope>
</reference>
<feature type="transmembrane region" description="Helical" evidence="3">
    <location>
        <begin position="316"/>
        <end position="339"/>
    </location>
</feature>
<dbReference type="InterPro" id="IPR024079">
    <property type="entry name" value="MetalloPept_cat_dom_sf"/>
</dbReference>
<dbReference type="GO" id="GO:0006508">
    <property type="term" value="P:proteolysis"/>
    <property type="evidence" value="ECO:0007669"/>
    <property type="project" value="InterPro"/>
</dbReference>
<proteinExistence type="predicted"/>
<dbReference type="SUPFAM" id="SSF55486">
    <property type="entry name" value="Metalloproteases ('zincins'), catalytic domain"/>
    <property type="match status" value="1"/>
</dbReference>
<keyword evidence="3" id="KW-0472">Membrane</keyword>
<keyword evidence="3" id="KW-0812">Transmembrane</keyword>
<keyword evidence="3" id="KW-1133">Transmembrane helix</keyword>
<keyword evidence="1" id="KW-0862">Zinc</keyword>
<dbReference type="Gene3D" id="4.10.70.10">
    <property type="entry name" value="Disintegrin domain"/>
    <property type="match status" value="1"/>
</dbReference>
<name>A0A914ZHN0_PARUN</name>
<dbReference type="Gene3D" id="3.40.390.10">
    <property type="entry name" value="Collagenase (Catalytic Domain)"/>
    <property type="match status" value="1"/>
</dbReference>
<dbReference type="AlphaFoldDB" id="A0A914ZHN0"/>
<feature type="binding site" evidence="1">
    <location>
        <position position="196"/>
    </location>
    <ligand>
        <name>Zn(2+)</name>
        <dbReference type="ChEBI" id="CHEBI:29105"/>
        <note>catalytic</note>
    </ligand>
</feature>
<accession>A0A914ZHN0</accession>
<evidence type="ECO:0000256" key="3">
    <source>
        <dbReference type="SAM" id="Phobius"/>
    </source>
</evidence>
<feature type="compositionally biased region" description="Polar residues" evidence="2">
    <location>
        <begin position="613"/>
        <end position="634"/>
    </location>
</feature>
<keyword evidence="1" id="KW-0479">Metal-binding</keyword>
<keyword evidence="6" id="KW-1185">Reference proteome</keyword>
<dbReference type="PANTHER" id="PTHR11905">
    <property type="entry name" value="ADAM A DISINTEGRIN AND METALLOPROTEASE DOMAIN"/>
    <property type="match status" value="1"/>
</dbReference>
<dbReference type="GO" id="GO:0004222">
    <property type="term" value="F:metalloendopeptidase activity"/>
    <property type="evidence" value="ECO:0007669"/>
    <property type="project" value="InterPro"/>
</dbReference>
<evidence type="ECO:0000313" key="7">
    <source>
        <dbReference type="WBParaSite" id="PgB04_g113_t01"/>
    </source>
</evidence>
<dbReference type="PROSITE" id="PS50215">
    <property type="entry name" value="ADAM_MEPRO"/>
    <property type="match status" value="1"/>
</dbReference>
<feature type="active site" evidence="1">
    <location>
        <position position="197"/>
    </location>
</feature>
<sequence length="658" mass="73979">MLKSSLILVCILTLSALADSSTVTVPPQNGNDDDEAVEFDLTADLVAGRQRREPAVWGEPAPDYSGVVLDGITRYLHTLLFVDSKIARHYNFDMPLVKKEVLKMIKEANDYFYQINIRIIVVDVLQTQRSDLSLYSFEEFRNSRMSKLPRHDFAALISYRYAGGLAFVSGMCTSKAVMLCGFYPHNPPAMGSIFFHEVAHLIGVPHRNATETIDVPNCYCNEISADKKPTGPTGCLKIPGYDHDCTLQQMANLLYRNRCLRSRKSSIFDQIFVEKSLPICGNGVREHEEECDCGVERSCYNWNCRATDCTQIVKTWQMYVVLVAACLMSVTVIAFCAYWRFMRAAHPTSLPRLCPQLVCALNKKYIACLRQRSCCSRGHHYTNSMRRAGNALNSSHLINKRGKLDANSIVVLIDSRDNERLVRRSKLARPTKPPPPPPINRERHAPVNTNNETQASNITTVDTILVKKPPPLPLKSPNLSSLIANATPQLDIYEIPNSVRMRTSQLASQSSCSNIRHTQISANFDSISRKFDDFDEESDMEYNNEITNDEHMVIEYTPIQKKNDRPLRCENEEAEHCINAGDSHLSRGLGAGAMRLLGVCAKEVARVKREESFSSNDSGEQRQCVSDDTGSTGLSEEDEKSISVSNMVKQLNQRSWFV</sequence>
<organism evidence="6 7">
    <name type="scientific">Parascaris univalens</name>
    <name type="common">Nematode worm</name>
    <dbReference type="NCBI Taxonomy" id="6257"/>
    <lineage>
        <taxon>Eukaryota</taxon>
        <taxon>Metazoa</taxon>
        <taxon>Ecdysozoa</taxon>
        <taxon>Nematoda</taxon>
        <taxon>Chromadorea</taxon>
        <taxon>Rhabditida</taxon>
        <taxon>Spirurina</taxon>
        <taxon>Ascaridomorpha</taxon>
        <taxon>Ascaridoidea</taxon>
        <taxon>Ascarididae</taxon>
        <taxon>Parascaris</taxon>
    </lineage>
</organism>
<feature type="signal peptide" evidence="4">
    <location>
        <begin position="1"/>
        <end position="20"/>
    </location>
</feature>
<feature type="region of interest" description="Disordered" evidence="2">
    <location>
        <begin position="610"/>
        <end position="641"/>
    </location>
</feature>
<dbReference type="WBParaSite" id="PgB04_g113_t01">
    <property type="protein sequence ID" value="PgB04_g113_t01"/>
    <property type="gene ID" value="PgB04_g113"/>
</dbReference>
<evidence type="ECO:0000313" key="6">
    <source>
        <dbReference type="Proteomes" id="UP000887569"/>
    </source>
</evidence>
<dbReference type="PANTHER" id="PTHR11905:SF250">
    <property type="entry name" value="PEPTIDASE M12B DOMAIN-CONTAINING PROTEIN"/>
    <property type="match status" value="1"/>
</dbReference>
<evidence type="ECO:0000256" key="1">
    <source>
        <dbReference type="PROSITE-ProRule" id="PRU00276"/>
    </source>
</evidence>
<comment type="caution">
    <text evidence="1">Lacks conserved residue(s) required for the propagation of feature annotation.</text>
</comment>
<feature type="binding site" evidence="1">
    <location>
        <position position="200"/>
    </location>
    <ligand>
        <name>Zn(2+)</name>
        <dbReference type="ChEBI" id="CHEBI:29105"/>
        <note>catalytic</note>
    </ligand>
</feature>
<feature type="domain" description="Peptidase M12B" evidence="5">
    <location>
        <begin position="74"/>
        <end position="236"/>
    </location>
</feature>
<dbReference type="Pfam" id="PF01421">
    <property type="entry name" value="Reprolysin"/>
    <property type="match status" value="1"/>
</dbReference>
<dbReference type="Proteomes" id="UP000887569">
    <property type="component" value="Unplaced"/>
</dbReference>
<dbReference type="InterPro" id="IPR036436">
    <property type="entry name" value="Disintegrin_dom_sf"/>
</dbReference>
<keyword evidence="4" id="KW-0732">Signal</keyword>